<dbReference type="InterPro" id="IPR011992">
    <property type="entry name" value="EF-hand-dom_pair"/>
</dbReference>
<evidence type="ECO:0000259" key="2">
    <source>
        <dbReference type="PROSITE" id="PS50222"/>
    </source>
</evidence>
<gene>
    <name evidence="3 5" type="ORF">BDZ99DRAFT_114426</name>
</gene>
<dbReference type="RefSeq" id="XP_033572125.1">
    <property type="nucleotide sequence ID" value="XM_033712457.1"/>
</dbReference>
<evidence type="ECO:0000313" key="4">
    <source>
        <dbReference type="Proteomes" id="UP000504636"/>
    </source>
</evidence>
<dbReference type="GeneID" id="54453350"/>
<evidence type="ECO:0000313" key="3">
    <source>
        <dbReference type="EMBL" id="KAF2805161.1"/>
    </source>
</evidence>
<sequence length="477" mass="53535">MSMTIVLNAIETYWKEENERKSDLAADQKENLRTLAAGCEGVLEELKELLDKHKSLASGESFIARMRWVPNDIAPIRNKLILQTTLLSTFNNVITATSSANAQAKLLEALNVIHRDYETGQRAAPAFSSVTVADLNTSGNVAWKEIEADIQSEHVPVDLVRQNQAFVRDWIEKVIIEEPEGMERDEAYNDSPPWPASATPPETSLTRLTLESPLQSPIASQQKRSASFSSHSSKDSAWRPVDGPNPDYVQGLLKKVLQLENSVLSDEIRVKRIAKRVYHQLDWTGRGFLYRFTVQDEFRKVLDLIDIDVSDSTLASLVSVGDKNKDGKIDLQECEDLLVSLISLVDKIAEQDLQARIKRDIKHGRRAVENLLQATYNQKKDQAPLLWGWQKSTSAGGWTFSFGLDKSINSKKLPIADTAAFCSQYLIATKMCIPALSQSLSHWGKRTEILRLQHYNLGSTTHMPESYSPNISCREPS</sequence>
<dbReference type="EMBL" id="MU003710">
    <property type="protein sequence ID" value="KAF2805161.1"/>
    <property type="molecule type" value="Genomic_DNA"/>
</dbReference>
<dbReference type="PROSITE" id="PS50222">
    <property type="entry name" value="EF_HAND_2"/>
    <property type="match status" value="1"/>
</dbReference>
<reference evidence="5" key="3">
    <citation type="submission" date="2025-04" db="UniProtKB">
        <authorList>
            <consortium name="RefSeq"/>
        </authorList>
    </citation>
    <scope>IDENTIFICATION</scope>
    <source>
        <strain evidence="5">CBS 304.34</strain>
    </source>
</reference>
<feature type="region of interest" description="Disordered" evidence="1">
    <location>
        <begin position="219"/>
        <end position="241"/>
    </location>
</feature>
<accession>A0A6A6Y8K2</accession>
<dbReference type="Proteomes" id="UP000504636">
    <property type="component" value="Unplaced"/>
</dbReference>
<reference evidence="3 5" key="1">
    <citation type="journal article" date="2020" name="Stud. Mycol.">
        <title>101 Dothideomycetes genomes: a test case for predicting lifestyles and emergence of pathogens.</title>
        <authorList>
            <person name="Haridas S."/>
            <person name="Albert R."/>
            <person name="Binder M."/>
            <person name="Bloem J."/>
            <person name="Labutti K."/>
            <person name="Salamov A."/>
            <person name="Andreopoulos B."/>
            <person name="Baker S."/>
            <person name="Barry K."/>
            <person name="Bills G."/>
            <person name="Bluhm B."/>
            <person name="Cannon C."/>
            <person name="Castanera R."/>
            <person name="Culley D."/>
            <person name="Daum C."/>
            <person name="Ezra D."/>
            <person name="Gonzalez J."/>
            <person name="Henrissat B."/>
            <person name="Kuo A."/>
            <person name="Liang C."/>
            <person name="Lipzen A."/>
            <person name="Lutzoni F."/>
            <person name="Magnuson J."/>
            <person name="Mondo S."/>
            <person name="Nolan M."/>
            <person name="Ohm R."/>
            <person name="Pangilinan J."/>
            <person name="Park H.-J."/>
            <person name="Ramirez L."/>
            <person name="Alfaro M."/>
            <person name="Sun H."/>
            <person name="Tritt A."/>
            <person name="Yoshinaga Y."/>
            <person name="Zwiers L.-H."/>
            <person name="Turgeon B."/>
            <person name="Goodwin S."/>
            <person name="Spatafora J."/>
            <person name="Crous P."/>
            <person name="Grigoriev I."/>
        </authorList>
    </citation>
    <scope>NUCLEOTIDE SEQUENCE</scope>
    <source>
        <strain evidence="3 5">CBS 304.34</strain>
    </source>
</reference>
<dbReference type="Gene3D" id="1.10.238.10">
    <property type="entry name" value="EF-hand"/>
    <property type="match status" value="1"/>
</dbReference>
<evidence type="ECO:0000313" key="5">
    <source>
        <dbReference type="RefSeq" id="XP_033572125.1"/>
    </source>
</evidence>
<proteinExistence type="predicted"/>
<dbReference type="OrthoDB" id="3942885at2759"/>
<evidence type="ECO:0000256" key="1">
    <source>
        <dbReference type="SAM" id="MobiDB-lite"/>
    </source>
</evidence>
<feature type="compositionally biased region" description="Low complexity" evidence="1">
    <location>
        <begin position="219"/>
        <end position="231"/>
    </location>
</feature>
<dbReference type="InterPro" id="IPR002048">
    <property type="entry name" value="EF_hand_dom"/>
</dbReference>
<feature type="region of interest" description="Disordered" evidence="1">
    <location>
        <begin position="181"/>
        <end position="202"/>
    </location>
</feature>
<protein>
    <recommendedName>
        <fullName evidence="2">EF-hand domain-containing protein</fullName>
    </recommendedName>
</protein>
<dbReference type="GO" id="GO:0005509">
    <property type="term" value="F:calcium ion binding"/>
    <property type="evidence" value="ECO:0007669"/>
    <property type="project" value="InterPro"/>
</dbReference>
<reference evidence="5" key="2">
    <citation type="submission" date="2020-04" db="EMBL/GenBank/DDBJ databases">
        <authorList>
            <consortium name="NCBI Genome Project"/>
        </authorList>
    </citation>
    <scope>NUCLEOTIDE SEQUENCE</scope>
    <source>
        <strain evidence="5">CBS 304.34</strain>
    </source>
</reference>
<keyword evidence="4" id="KW-1185">Reference proteome</keyword>
<name>A0A6A6Y8K2_9PEZI</name>
<feature type="domain" description="EF-hand" evidence="2">
    <location>
        <begin position="309"/>
        <end position="344"/>
    </location>
</feature>
<dbReference type="AlphaFoldDB" id="A0A6A6Y8K2"/>
<organism evidence="3">
    <name type="scientific">Mytilinidion resinicola</name>
    <dbReference type="NCBI Taxonomy" id="574789"/>
    <lineage>
        <taxon>Eukaryota</taxon>
        <taxon>Fungi</taxon>
        <taxon>Dikarya</taxon>
        <taxon>Ascomycota</taxon>
        <taxon>Pezizomycotina</taxon>
        <taxon>Dothideomycetes</taxon>
        <taxon>Pleosporomycetidae</taxon>
        <taxon>Mytilinidiales</taxon>
        <taxon>Mytilinidiaceae</taxon>
        <taxon>Mytilinidion</taxon>
    </lineage>
</organism>
<dbReference type="SUPFAM" id="SSF47473">
    <property type="entry name" value="EF-hand"/>
    <property type="match status" value="1"/>
</dbReference>